<evidence type="ECO:0000313" key="4">
    <source>
        <dbReference type="EMBL" id="CAK7919122.1"/>
    </source>
</evidence>
<evidence type="ECO:0000313" key="5">
    <source>
        <dbReference type="Proteomes" id="UP001497600"/>
    </source>
</evidence>
<dbReference type="EMBL" id="OZ004259">
    <property type="protein sequence ID" value="CAK7919122.1"/>
    <property type="molecule type" value="Genomic_DNA"/>
</dbReference>
<dbReference type="PANTHER" id="PTHR18460">
    <property type="entry name" value="TEL2 INTERACTING PROTEIN 1 TTI1 FAMILY MEMBER"/>
    <property type="match status" value="1"/>
</dbReference>
<feature type="compositionally biased region" description="Basic and acidic residues" evidence="1">
    <location>
        <begin position="999"/>
        <end position="1008"/>
    </location>
</feature>
<gene>
    <name evidence="4" type="primary">TTI1</name>
    <name evidence="4" type="ORF">CAAN4_G16402</name>
</gene>
<evidence type="ECO:0000259" key="2">
    <source>
        <dbReference type="Pfam" id="PF24173"/>
    </source>
</evidence>
<dbReference type="Pfam" id="PF21547">
    <property type="entry name" value="TTI1"/>
    <property type="match status" value="1"/>
</dbReference>
<evidence type="ECO:0000259" key="3">
    <source>
        <dbReference type="Pfam" id="PF24181"/>
    </source>
</evidence>
<dbReference type="InterPro" id="IPR016024">
    <property type="entry name" value="ARM-type_fold"/>
</dbReference>
<evidence type="ECO:0000256" key="1">
    <source>
        <dbReference type="SAM" id="MobiDB-lite"/>
    </source>
</evidence>
<reference evidence="4 5" key="1">
    <citation type="submission" date="2024-01" db="EMBL/GenBank/DDBJ databases">
        <authorList>
            <consortium name="Genoscope - CEA"/>
            <person name="William W."/>
        </authorList>
    </citation>
    <scope>NUCLEOTIDE SEQUENCE [LARGE SCALE GENOMIC DNA]</scope>
    <source>
        <strain evidence="4 5">29B2s-10</strain>
    </source>
</reference>
<accession>A0ABP0EM30</accession>
<dbReference type="Proteomes" id="UP001497600">
    <property type="component" value="Chromosome G"/>
</dbReference>
<proteinExistence type="predicted"/>
<dbReference type="Pfam" id="PF24181">
    <property type="entry name" value="TPR_TTI1_C"/>
    <property type="match status" value="1"/>
</dbReference>
<dbReference type="SUPFAM" id="SSF48371">
    <property type="entry name" value="ARM repeat"/>
    <property type="match status" value="1"/>
</dbReference>
<feature type="domain" description="TTI1 C-terminal TPR" evidence="3">
    <location>
        <begin position="968"/>
        <end position="1074"/>
    </location>
</feature>
<feature type="region of interest" description="Disordered" evidence="1">
    <location>
        <begin position="975"/>
        <end position="1008"/>
    </location>
</feature>
<protein>
    <submittedName>
        <fullName evidence="4">TEL2-interacting protein 1</fullName>
    </submittedName>
</protein>
<feature type="domain" description="TTI1 N-terminal TPR" evidence="2">
    <location>
        <begin position="16"/>
        <end position="388"/>
    </location>
</feature>
<feature type="compositionally biased region" description="Acidic residues" evidence="1">
    <location>
        <begin position="984"/>
        <end position="998"/>
    </location>
</feature>
<dbReference type="InterPro" id="IPR052587">
    <property type="entry name" value="TELO2-interacting_protein_1"/>
</dbReference>
<name>A0ABP0EM30_9ASCO</name>
<dbReference type="InterPro" id="IPR057567">
    <property type="entry name" value="TPR_TTI1_C"/>
</dbReference>
<dbReference type="InterPro" id="IPR049362">
    <property type="entry name" value="TTI1_rpt"/>
</dbReference>
<keyword evidence="5" id="KW-1185">Reference proteome</keyword>
<dbReference type="InterPro" id="IPR057566">
    <property type="entry name" value="TPR_TTI1_N"/>
</dbReference>
<dbReference type="PANTHER" id="PTHR18460:SF3">
    <property type="entry name" value="TELO2-INTERACTING PROTEIN 1 HOMOLOG"/>
    <property type="match status" value="1"/>
</dbReference>
<dbReference type="PIRSF" id="PIRSF005250">
    <property type="entry name" value="UCP005250"/>
    <property type="match status" value="1"/>
</dbReference>
<organism evidence="4 5">
    <name type="scientific">[Candida] anglica</name>
    <dbReference type="NCBI Taxonomy" id="148631"/>
    <lineage>
        <taxon>Eukaryota</taxon>
        <taxon>Fungi</taxon>
        <taxon>Dikarya</taxon>
        <taxon>Ascomycota</taxon>
        <taxon>Saccharomycotina</taxon>
        <taxon>Pichiomycetes</taxon>
        <taxon>Debaryomycetaceae</taxon>
        <taxon>Kurtzmaniella</taxon>
    </lineage>
</organism>
<dbReference type="Pfam" id="PF24173">
    <property type="entry name" value="TPR_TTI1_N"/>
    <property type="match status" value="1"/>
</dbReference>
<sequence>MTSPSDEVRSLSQELFSEIKPFCVELTNLALLPTGAFDGDSRSLLDALAKVENTLKKHYSRHKGVQYRLSANIADYIFFPLSNLLQKPSLNDSIIQYILGILAFLLEHVWSFDPNPALMGQLYPLVTFLLGGANTSSQQKSKLLTANLTVEFKYSGISCINTIIKSLPPDFYGQSTKNLGLLGNTITVVLEVIESCTNPTSTEEIELVTLSLDTLTLLYATHITPENASHVFPGTISKLINFYTMSRSLNFKIICDILRLIRIMIVKVFSDESLQIEVRESKEMTLEDLGEMWDEDDNQSDQNLQTTLVAIPFDMPTNTVHRTKSWLKATSKQLKISLVILFKDLLSNANNVLKVQNKLEIQQEIIQFFKQTINNCFISLFNELIPLAFDIFSMLISVRTQRSGSRWVEDESAMVSSLSEVFTGSSIDYNKGKVLYNQVQLKLSDLINNRLSSVMVSIDSDRIRLYIISMKFQFKVLSLLSQKLSMGQEENELLITNLVGLLQNELVRSFVYGAQKKVNKKDILSILSGQKTVTTTNNETEQESVKENKFDEVELPPYIDATKIATINTQQQSTSSSPSTYSNNIAMLATTDIDKLTRVDNEIDNYFQGIFTASIESQIVELITYLGNLNNSNLSLTLIENILTQESFAISDDSESILNKSIGLWMANNLFSKVKQKNKVVDSKFNIDDFLVFDEDQSEVTKEYTSGVIDHSESPMEVLEDVTYMIMNSSQELIDMASEKLRDPESLKVVSKQSTTNNFKVYEMAYAVAIDSLGTLSGQMTQVDFQQDFLIEYLYPLLEALTFSSTPLVQSRARISLEKIVSNHYHGSLENLIMENSDYLVDSLSLKLSVASSLSPALPGILLVILKICGVQLLLENQLSDILSEMFTLIDSYHGYASLVEGFFIVFEELIQQVKIHFARDSVKRIMNDSENISKYKPWGMQNVNQLLKLISDSEKVIDPYGDYDSSKEYFKRKSDKPFSEQFSDSDDEDSDNEDDNDEQPKETKEEDIWTSNIPKPIYLVLEKIFNYGFRLLSHSSLSLRIRILNMLSQVYPLLCTDYKLVLPLISRHWPVLMSLAGGASNLSVATTELSHENSKFILPCLTLLTVIIEQDREQDEAFLGRKFLEMWDFLTTRSHLFPGNNKTRGKPTSSVVISNPKIISAYAKLVITGLDIYKRIIPDSVAFEMTTFCWKSGLLKSNSDLSNIGIETRNILWVLKENYKYQ</sequence>
<dbReference type="InterPro" id="IPR016441">
    <property type="entry name" value="Tti1"/>
</dbReference>